<evidence type="ECO:0000256" key="1">
    <source>
        <dbReference type="ARBA" id="ARBA00000439"/>
    </source>
</evidence>
<comment type="similarity">
    <text evidence="2 10">Belongs to the disproportionating enzyme family.</text>
</comment>
<dbReference type="EMBL" id="JAMZEJ010000004">
    <property type="protein sequence ID" value="MCQ8240633.1"/>
    <property type="molecule type" value="Genomic_DNA"/>
</dbReference>
<name>A0ABT1VWB1_9PROT</name>
<comment type="catalytic activity">
    <reaction evidence="1 10">
        <text>Transfers a segment of a (1-&gt;4)-alpha-D-glucan to a new position in an acceptor, which may be glucose or a (1-&gt;4)-alpha-D-glucan.</text>
        <dbReference type="EC" id="2.4.1.25"/>
    </reaction>
</comment>
<comment type="caution">
    <text evidence="11">The sequence shown here is derived from an EMBL/GenBank/DDBJ whole genome shotgun (WGS) entry which is preliminary data.</text>
</comment>
<evidence type="ECO:0000256" key="9">
    <source>
        <dbReference type="ARBA" id="ARBA00031501"/>
    </source>
</evidence>
<dbReference type="PANTHER" id="PTHR32438">
    <property type="entry name" value="4-ALPHA-GLUCANOTRANSFERASE DPE1, CHLOROPLASTIC/AMYLOPLASTIC"/>
    <property type="match status" value="1"/>
</dbReference>
<dbReference type="InterPro" id="IPR003385">
    <property type="entry name" value="Glyco_hydro_77"/>
</dbReference>
<keyword evidence="12" id="KW-1185">Reference proteome</keyword>
<dbReference type="NCBIfam" id="TIGR00217">
    <property type="entry name" value="malQ"/>
    <property type="match status" value="1"/>
</dbReference>
<dbReference type="RefSeq" id="WP_422919378.1">
    <property type="nucleotide sequence ID" value="NZ_JAMZEJ010000004.1"/>
</dbReference>
<dbReference type="Proteomes" id="UP001524547">
    <property type="component" value="Unassembled WGS sequence"/>
</dbReference>
<evidence type="ECO:0000256" key="8">
    <source>
        <dbReference type="ARBA" id="ARBA00031423"/>
    </source>
</evidence>
<sequence length="675" mass="74130">MNSELLAELCRRAGVAADWQDYLGETHQVAAEDLREVLALLGLGADDDEDIRARLHELDEETREIPPLLTAEAGGELALPVPEGSWRLVLEDGSEQRGELEGSRDGRSRLRVPDVPGYHLLEVAGRTVTVAVAPARSFTPADAFRAARQGDRGWGLAVQLYSLRRAGDGGIGDFPALAAFAREAAAAGASVLAISPVHAQFSADPDRFGPYAPSSRIMLNVLHGGVDDLSGAPSDDSLALERAPLVDWPAAGRERLRRLRQAFDAGEAETDTAFADWRREQGDPLERHAVFEALHQHLWKDRGGSWHWKHWPEAFRDPEGDAVRAFAREHALDVTFHAWMQYRADRQLAAAQAAAVEGGMSIGLISDLAVGTDAGGSHGWSRQGETLVGLTVGAPPDLLQKNGQNWGITAFSARGLRRHGFRAFIEMLRAAMRHAGGVRIDHAMGLARLWIVPEGRSAAHGTYLSLPQDDLLRLVRLESVRNRAIVLGEDLGTLPEGFQERLEKAGVDGMRVLWFERTEHGYRPPRDWSRGASAMTSTHDLPTVAGWWSGWDVRYRRHLGDSEHDEQQGLAQRARDRTELWEALVAAGSAMGDEPPSWDGWPAVDAAVNHVGGSNCELAVIPMEDILALEEQPNIPGTTDEHPNWRRRMPAEVGALLSGDRTALRLTRLDRMRRP</sequence>
<evidence type="ECO:0000256" key="7">
    <source>
        <dbReference type="ARBA" id="ARBA00023277"/>
    </source>
</evidence>
<evidence type="ECO:0000256" key="3">
    <source>
        <dbReference type="ARBA" id="ARBA00012560"/>
    </source>
</evidence>
<evidence type="ECO:0000256" key="6">
    <source>
        <dbReference type="ARBA" id="ARBA00022679"/>
    </source>
</evidence>
<dbReference type="Gene3D" id="3.20.20.80">
    <property type="entry name" value="Glycosidases"/>
    <property type="match status" value="1"/>
</dbReference>
<reference evidence="11 12" key="1">
    <citation type="submission" date="2022-06" db="EMBL/GenBank/DDBJ databases">
        <title>Rhizosaccharibacter gen. nov. sp. nov. KSS12, endophytic bacteria isolated from sugarcane.</title>
        <authorList>
            <person name="Pitiwittayakul N."/>
        </authorList>
    </citation>
    <scope>NUCLEOTIDE SEQUENCE [LARGE SCALE GENOMIC DNA]</scope>
    <source>
        <strain evidence="11 12">KSS12</strain>
    </source>
</reference>
<keyword evidence="7 10" id="KW-0119">Carbohydrate metabolism</keyword>
<dbReference type="EC" id="2.4.1.25" evidence="3 10"/>
<evidence type="ECO:0000256" key="5">
    <source>
        <dbReference type="ARBA" id="ARBA00022676"/>
    </source>
</evidence>
<keyword evidence="6 10" id="KW-0808">Transferase</keyword>
<organism evidence="11 12">
    <name type="scientific">Rhizosaccharibacter radicis</name>
    <dbReference type="NCBI Taxonomy" id="2782605"/>
    <lineage>
        <taxon>Bacteria</taxon>
        <taxon>Pseudomonadati</taxon>
        <taxon>Pseudomonadota</taxon>
        <taxon>Alphaproteobacteria</taxon>
        <taxon>Acetobacterales</taxon>
        <taxon>Acetobacteraceae</taxon>
        <taxon>Rhizosaccharibacter</taxon>
    </lineage>
</organism>
<evidence type="ECO:0000256" key="2">
    <source>
        <dbReference type="ARBA" id="ARBA00005684"/>
    </source>
</evidence>
<dbReference type="GO" id="GO:0004134">
    <property type="term" value="F:4-alpha-glucanotransferase activity"/>
    <property type="evidence" value="ECO:0007669"/>
    <property type="project" value="UniProtKB-EC"/>
</dbReference>
<dbReference type="SUPFAM" id="SSF51445">
    <property type="entry name" value="(Trans)glycosidases"/>
    <property type="match status" value="1"/>
</dbReference>
<evidence type="ECO:0000313" key="12">
    <source>
        <dbReference type="Proteomes" id="UP001524547"/>
    </source>
</evidence>
<dbReference type="InterPro" id="IPR017853">
    <property type="entry name" value="GH"/>
</dbReference>
<evidence type="ECO:0000256" key="10">
    <source>
        <dbReference type="RuleBase" id="RU361207"/>
    </source>
</evidence>
<evidence type="ECO:0000256" key="4">
    <source>
        <dbReference type="ARBA" id="ARBA00020295"/>
    </source>
</evidence>
<dbReference type="Pfam" id="PF02446">
    <property type="entry name" value="Glyco_hydro_77"/>
    <property type="match status" value="1"/>
</dbReference>
<accession>A0ABT1VWB1</accession>
<proteinExistence type="inferred from homology"/>
<protein>
    <recommendedName>
        <fullName evidence="4 10">4-alpha-glucanotransferase</fullName>
        <ecNumber evidence="3 10">2.4.1.25</ecNumber>
    </recommendedName>
    <alternativeName>
        <fullName evidence="8 10">Amylomaltase</fullName>
    </alternativeName>
    <alternativeName>
        <fullName evidence="9 10">Disproportionating enzyme</fullName>
    </alternativeName>
</protein>
<evidence type="ECO:0000313" key="11">
    <source>
        <dbReference type="EMBL" id="MCQ8240633.1"/>
    </source>
</evidence>
<dbReference type="PANTHER" id="PTHR32438:SF5">
    <property type="entry name" value="4-ALPHA-GLUCANOTRANSFERASE DPE1, CHLOROPLASTIC_AMYLOPLASTIC"/>
    <property type="match status" value="1"/>
</dbReference>
<gene>
    <name evidence="11" type="primary">malQ</name>
    <name evidence="11" type="ORF">NFI88_07220</name>
</gene>
<keyword evidence="5 10" id="KW-0328">Glycosyltransferase</keyword>